<gene>
    <name evidence="2" type="ORF">ABB55_10195</name>
</gene>
<dbReference type="AlphaFoldDB" id="A0A0P6VJE6"/>
<feature type="chain" id="PRO_5006131577" description="Avidin" evidence="1">
    <location>
        <begin position="27"/>
        <end position="128"/>
    </location>
</feature>
<feature type="signal peptide" evidence="1">
    <location>
        <begin position="1"/>
        <end position="26"/>
    </location>
</feature>
<dbReference type="RefSeq" id="WP_054358710.1">
    <property type="nucleotide sequence ID" value="NZ_JAPCYQ010000001.1"/>
</dbReference>
<reference evidence="2 3" key="1">
    <citation type="submission" date="2015-09" db="EMBL/GenBank/DDBJ databases">
        <authorList>
            <person name="Jackson K.R."/>
            <person name="Lunt B.L."/>
            <person name="Fisher J.N.B."/>
            <person name="Gardner A.V."/>
            <person name="Bailey M.E."/>
            <person name="Deus L.M."/>
            <person name="Earl A.S."/>
            <person name="Gibby P.D."/>
            <person name="Hartmann K.A."/>
            <person name="Liu J.E."/>
            <person name="Manci A.M."/>
            <person name="Nielsen D.A."/>
            <person name="Solomon M.B."/>
            <person name="Breakwell D.P."/>
            <person name="Burnett S.H."/>
            <person name="Grose J.H."/>
        </authorList>
    </citation>
    <scope>NUCLEOTIDE SEQUENCE [LARGE SCALE GENOMIC DNA]</scope>
    <source>
        <strain evidence="2 3">16</strain>
    </source>
</reference>
<accession>A0A0P6VJE6</accession>
<keyword evidence="1" id="KW-0732">Signal</keyword>
<evidence type="ECO:0008006" key="4">
    <source>
        <dbReference type="Google" id="ProtNLM"/>
    </source>
</evidence>
<dbReference type="EMBL" id="LJYW01000001">
    <property type="protein sequence ID" value="KPL52547.1"/>
    <property type="molecule type" value="Genomic_DNA"/>
</dbReference>
<proteinExistence type="predicted"/>
<protein>
    <recommendedName>
        <fullName evidence="4">Avidin</fullName>
    </recommendedName>
</protein>
<dbReference type="OrthoDB" id="9810038at2"/>
<dbReference type="Proteomes" id="UP000048984">
    <property type="component" value="Unassembled WGS sequence"/>
</dbReference>
<sequence length="128" mass="13268">MLRRAFRAPAAAAAILFALPAATAPAQEIGGVYAVKGTNFDGTTYRGKATISLTDSTNCRIVWETGGATSVGICMRNLDAFSAAYALGHSFGLVVYHIQPDGSLEGVWSTADQSGAGTETLTPQAAQR</sequence>
<evidence type="ECO:0000313" key="2">
    <source>
        <dbReference type="EMBL" id="KPL52547.1"/>
    </source>
</evidence>
<comment type="caution">
    <text evidence="2">The sequence shown here is derived from an EMBL/GenBank/DDBJ whole genome shotgun (WGS) entry which is preliminary data.</text>
</comment>
<evidence type="ECO:0000256" key="1">
    <source>
        <dbReference type="SAM" id="SignalP"/>
    </source>
</evidence>
<keyword evidence="3" id="KW-1185">Reference proteome</keyword>
<name>A0A0P6VJE6_9HYPH</name>
<evidence type="ECO:0000313" key="3">
    <source>
        <dbReference type="Proteomes" id="UP000048984"/>
    </source>
</evidence>
<reference evidence="2 3" key="2">
    <citation type="submission" date="2015-10" db="EMBL/GenBank/DDBJ databases">
        <title>Draft Genome Sequence of Prosthecomicrobium hirschii ATCC 27832.</title>
        <authorList>
            <person name="Daniel J."/>
            <person name="Givan S.A."/>
            <person name="Brun Y.V."/>
            <person name="Brown P.J."/>
        </authorList>
    </citation>
    <scope>NUCLEOTIDE SEQUENCE [LARGE SCALE GENOMIC DNA]</scope>
    <source>
        <strain evidence="2 3">16</strain>
    </source>
</reference>
<organism evidence="2 3">
    <name type="scientific">Prosthecodimorpha hirschii</name>
    <dbReference type="NCBI Taxonomy" id="665126"/>
    <lineage>
        <taxon>Bacteria</taxon>
        <taxon>Pseudomonadati</taxon>
        <taxon>Pseudomonadota</taxon>
        <taxon>Alphaproteobacteria</taxon>
        <taxon>Hyphomicrobiales</taxon>
        <taxon>Ancalomicrobiaceae</taxon>
        <taxon>Prosthecodimorpha</taxon>
    </lineage>
</organism>